<comment type="caution">
    <text evidence="1">The sequence shown here is derived from an EMBL/GenBank/DDBJ whole genome shotgun (WGS) entry which is preliminary data.</text>
</comment>
<accession>E2S2V3</accession>
<proteinExistence type="predicted"/>
<protein>
    <submittedName>
        <fullName evidence="1">Uncharacterized protein</fullName>
    </submittedName>
</protein>
<dbReference type="Proteomes" id="UP000003020">
    <property type="component" value="Unassembled WGS sequence"/>
</dbReference>
<name>E2S2V3_9CORY</name>
<organism evidence="1 2">
    <name type="scientific">Corynebacterium pseudogenitalium ATCC 33035</name>
    <dbReference type="NCBI Taxonomy" id="525264"/>
    <lineage>
        <taxon>Bacteria</taxon>
        <taxon>Bacillati</taxon>
        <taxon>Actinomycetota</taxon>
        <taxon>Actinomycetes</taxon>
        <taxon>Mycobacteriales</taxon>
        <taxon>Corynebacteriaceae</taxon>
        <taxon>Corynebacterium</taxon>
    </lineage>
</organism>
<keyword evidence="2" id="KW-1185">Reference proteome</keyword>
<evidence type="ECO:0000313" key="1">
    <source>
        <dbReference type="EMBL" id="EFQ81199.1"/>
    </source>
</evidence>
<dbReference type="HOGENOM" id="CLU_3198688_0_0_11"/>
<gene>
    <name evidence="1" type="ORF">HMPREF0305_10826</name>
</gene>
<dbReference type="AlphaFoldDB" id="E2S2V3"/>
<reference evidence="1 2" key="1">
    <citation type="submission" date="2010-08" db="EMBL/GenBank/DDBJ databases">
        <authorList>
            <person name="Muzny D."/>
            <person name="Qin X."/>
            <person name="Buhay C."/>
            <person name="Dugan-Rocha S."/>
            <person name="Ding Y."/>
            <person name="Chen G."/>
            <person name="Hawes A."/>
            <person name="Holder M."/>
            <person name="Jhangiani S."/>
            <person name="Johnson A."/>
            <person name="Khan Z."/>
            <person name="Li Z."/>
            <person name="Liu W."/>
            <person name="Liu X."/>
            <person name="Perez L."/>
            <person name="Shen H."/>
            <person name="Wang Q."/>
            <person name="Watt J."/>
            <person name="Xi L."/>
            <person name="Xin Y."/>
            <person name="Zhou J."/>
            <person name="Deng J."/>
            <person name="Jiang H."/>
            <person name="Liu Y."/>
            <person name="Qu J."/>
            <person name="Song X.-Z."/>
            <person name="Zhang L."/>
            <person name="Villasana D."/>
            <person name="Johnson A."/>
            <person name="Liu J."/>
            <person name="Liyanage D."/>
            <person name="Lorensuhewa L."/>
            <person name="Robinson T."/>
            <person name="Song A."/>
            <person name="Song B.-B."/>
            <person name="Dinh H."/>
            <person name="Thornton R."/>
            <person name="Coyle M."/>
            <person name="Francisco L."/>
            <person name="Jackson L."/>
            <person name="Javaid M."/>
            <person name="Korchina V."/>
            <person name="Kovar C."/>
            <person name="Mata R."/>
            <person name="Mathew T."/>
            <person name="Ngo R."/>
            <person name="Nguyen L."/>
            <person name="Nguyen N."/>
            <person name="Okwuonu G."/>
            <person name="Ongeri F."/>
            <person name="Pham C."/>
            <person name="Simmons D."/>
            <person name="Wilczek-Boney K."/>
            <person name="Hale W."/>
            <person name="Jakkamsetti A."/>
            <person name="Pham P."/>
            <person name="Ruth R."/>
            <person name="San Lucas F."/>
            <person name="Warren J."/>
            <person name="Zhang J."/>
            <person name="Zhao Z."/>
            <person name="Zhou C."/>
            <person name="Zhu D."/>
            <person name="Lee S."/>
            <person name="Bess C."/>
            <person name="Blankenburg K."/>
            <person name="Forbes L."/>
            <person name="Fu Q."/>
            <person name="Gubbala S."/>
            <person name="Hirani K."/>
            <person name="Jayaseelan J.C."/>
            <person name="Lara F."/>
            <person name="Munidasa M."/>
            <person name="Palculict T."/>
            <person name="Patil S."/>
            <person name="Pu L.-L."/>
            <person name="Saada N."/>
            <person name="Tang L."/>
            <person name="Weissenberger G."/>
            <person name="Zhu Y."/>
            <person name="Hemphill L."/>
            <person name="Shang Y."/>
            <person name="Youmans B."/>
            <person name="Ayvaz T."/>
            <person name="Ross M."/>
            <person name="Santibanez J."/>
            <person name="Aqrawi P."/>
            <person name="Gross S."/>
            <person name="Joshi V."/>
            <person name="Fowler G."/>
            <person name="Nazareth L."/>
            <person name="Reid J."/>
            <person name="Worley K."/>
            <person name="Petrosino J."/>
            <person name="Highlander S."/>
            <person name="Gibbs R."/>
        </authorList>
    </citation>
    <scope>NUCLEOTIDE SEQUENCE [LARGE SCALE GENOMIC DNA]</scope>
    <source>
        <strain evidence="1 2">ATCC 33035</strain>
    </source>
</reference>
<sequence length="45" mass="4470">MRVIAFEISGQGVGGGVGENKLEGEGASASAKQCFGMGAGVWLNV</sequence>
<evidence type="ECO:0000313" key="2">
    <source>
        <dbReference type="Proteomes" id="UP000003020"/>
    </source>
</evidence>
<dbReference type="EMBL" id="ABYQ02000004">
    <property type="protein sequence ID" value="EFQ81199.1"/>
    <property type="molecule type" value="Genomic_DNA"/>
</dbReference>